<proteinExistence type="predicted"/>
<dbReference type="AlphaFoldDB" id="A0A328BXU1"/>
<keyword evidence="2" id="KW-1185">Reference proteome</keyword>
<evidence type="ECO:0000313" key="2">
    <source>
        <dbReference type="Proteomes" id="UP000248689"/>
    </source>
</evidence>
<gene>
    <name evidence="1" type="ORF">C5N92_07155</name>
</gene>
<comment type="caution">
    <text evidence="1">The sequence shown here is derived from an EMBL/GenBank/DDBJ whole genome shotgun (WGS) entry which is preliminary data.</text>
</comment>
<protein>
    <submittedName>
        <fullName evidence="1">Uncharacterized protein</fullName>
    </submittedName>
</protein>
<dbReference type="OrthoDB" id="5682424at2"/>
<dbReference type="EMBL" id="PTPX01000014">
    <property type="protein sequence ID" value="RAL18485.1"/>
    <property type="molecule type" value="Genomic_DNA"/>
</dbReference>
<evidence type="ECO:0000313" key="1">
    <source>
        <dbReference type="EMBL" id="RAL18485.1"/>
    </source>
</evidence>
<accession>A0A328BXU1</accession>
<organism evidence="1 2">
    <name type="scientific">Glaesserella australis</name>
    <dbReference type="NCBI Taxonomy" id="2094024"/>
    <lineage>
        <taxon>Bacteria</taxon>
        <taxon>Pseudomonadati</taxon>
        <taxon>Pseudomonadota</taxon>
        <taxon>Gammaproteobacteria</taxon>
        <taxon>Pasteurellales</taxon>
        <taxon>Pasteurellaceae</taxon>
        <taxon>Glaesserella</taxon>
    </lineage>
</organism>
<sequence length="60" mass="6819">MVLSKFGFSAKDVWAMTTVEISAWVETYQESLGIKPKEDNTVVSKRIPLAEIKKQYQKGL</sequence>
<name>A0A328BXU1_9PAST</name>
<reference evidence="2" key="1">
    <citation type="submission" date="2018-02" db="EMBL/GenBank/DDBJ databases">
        <title>Glaesserella australis sp. nov., isolated from the lungs of pigs.</title>
        <authorList>
            <person name="Turni C."/>
            <person name="Christensen H."/>
        </authorList>
    </citation>
    <scope>NUCLEOTIDE SEQUENCE [LARGE SCALE GENOMIC DNA]</scope>
    <source>
        <strain evidence="2">HS4635</strain>
    </source>
</reference>
<dbReference type="Proteomes" id="UP000248689">
    <property type="component" value="Unassembled WGS sequence"/>
</dbReference>